<dbReference type="NCBIfam" id="TIGR02675">
    <property type="entry name" value="tape_meas_nterm"/>
    <property type="match status" value="1"/>
</dbReference>
<gene>
    <name evidence="2" type="ORF">FWJ32_02235</name>
</gene>
<protein>
    <submittedName>
        <fullName evidence="2">Tape measure protein</fullName>
    </submittedName>
</protein>
<keyword evidence="3" id="KW-1185">Reference proteome</keyword>
<comment type="caution">
    <text evidence="2">The sequence shown here is derived from an EMBL/GenBank/DDBJ whole genome shotgun (WGS) entry which is preliminary data.</text>
</comment>
<dbReference type="AlphaFoldDB" id="A0A5D8QF85"/>
<dbReference type="InterPro" id="IPR053058">
    <property type="entry name" value="Mulikevirus_tape_measure"/>
</dbReference>
<dbReference type="PANTHER" id="PTHR38812:SF2">
    <property type="entry name" value="MU-LIKE PROPHAGE FLUMU PROTEIN GP42"/>
    <property type="match status" value="1"/>
</dbReference>
<dbReference type="Pfam" id="PF20155">
    <property type="entry name" value="TMP_3"/>
    <property type="match status" value="1"/>
</dbReference>
<evidence type="ECO:0000259" key="1">
    <source>
        <dbReference type="Pfam" id="PF20155"/>
    </source>
</evidence>
<dbReference type="Gene3D" id="1.20.120.20">
    <property type="entry name" value="Apolipoprotein"/>
    <property type="match status" value="1"/>
</dbReference>
<sequence>MAEVYRIEIPINIKDNTDPGVSQAKNKLNAFDKASQRTQERLEQMNKTKYQIVLDALDRASSIVGKVSSKARSIAGKTFSFTMKVIDLATAPLRSLWNFATSIQGAILGATGAFAGIYKPMDIAADFEQTQIAFETMLKSAEKAQQFLKEASEFANKTPFEFPELINSSKLLMAFGFEADKVLDMLKTIGDTASGLGAGSEGIDRITRALGQMRAKGRAQAEELLQLQELGVPANQILQEELGLTGEQIANIGKESIEAAKVIDALLRGMEKRFGGMMANQSRTAKGMLSTLKDTLQNSLLRPWGQGLWEGVKPGLEKLTTWIDENQDIIAEWGEAWKKAGANISKWVMARVDDLRNSIQRMVNSQEWKDAKTFGEKLKIAWDKIIAQPFYEWWNSTGKAWLADKAEKIGEGIGTALSAGLLAILGIDAKGAVEDGTSIGASFAEGFTRGFDGKKVGEAILNAIKGVFKDAGTLLPGGEEPTSTSWLSAGAIALAFQKLGIFKLLGKGGKGLINLFGKGSKDGMPTTTSSPFPDHFITNTMTVTASVVYVNGPTINNGNLPNVYPNPVPNMPRLPGGGGTPQLPGGTPTLALPGAAAAAGKAYTVYAPAGKGASVVMGTTGSAVTAGLANTGYALGSGAATIGGAAAVGGASIAGIIGGILGLGSAGIDVYQGIKASKAGNSKAAKDEYVTAGTKAGMVGTGAAIGAGIGALFGGVGAAPGALIGAGIGGVAALFSGDKAGKALSDATDKDGALTKFWENTKQWASNTWDSIKTGASNAGSWVAEKWNAAGDWISNKWSDFSNWFDTSVWTPVKDVGISAINIAAGAWSEVRDWVGEKWSDFSAWFDESVWTPVKDAAQAAGEWVGQRWDEARTWIGDRWSDFSSWFDESIWTPVSNAAQTAGQWVSDRWNEARTWIGERWSDFSTWFEESIWTPVKTGAQAAGQWIGERWSEAKNWVSETWGTVSTWFDETVWQPVKSAAQTAGAWLGDQFTAAKNAISEAWSGVSDWFSNNVWEPIKNGATKAWEWVGDKLGGIGEWIGDKWQSFKDWLGGLGQKGSKETGLTTSKGKGSILEHAYGGIITKPHMGIVAEDGAEGIIPLSPSKRQRGLDLWQRTGELLGVRAYEDGGIVGDEPDEIPVASATGRADQNITIKVEVKAEPKFTIEGGGDNTDENKVVAILKAYIREMTDDIGDELAERLARIFANMPVKGVAEA</sequence>
<dbReference type="PANTHER" id="PTHR38812">
    <property type="entry name" value="MU-LIKE PROPHAGE FLUMU PROTEIN GP42"/>
    <property type="match status" value="1"/>
</dbReference>
<dbReference type="InterPro" id="IPR013491">
    <property type="entry name" value="Tape_meas_N"/>
</dbReference>
<evidence type="ECO:0000313" key="2">
    <source>
        <dbReference type="EMBL" id="TZE83162.1"/>
    </source>
</evidence>
<dbReference type="Proteomes" id="UP000322976">
    <property type="component" value="Unassembled WGS sequence"/>
</dbReference>
<organism evidence="2 3">
    <name type="scientific">Calorimonas adulescens</name>
    <dbReference type="NCBI Taxonomy" id="2606906"/>
    <lineage>
        <taxon>Bacteria</taxon>
        <taxon>Bacillati</taxon>
        <taxon>Bacillota</taxon>
        <taxon>Clostridia</taxon>
        <taxon>Thermoanaerobacterales</taxon>
        <taxon>Thermoanaerobacteraceae</taxon>
        <taxon>Calorimonas</taxon>
    </lineage>
</organism>
<feature type="domain" description="Tape measure protein N-terminal" evidence="1">
    <location>
        <begin position="122"/>
        <end position="298"/>
    </location>
</feature>
<accession>A0A5D8QF85</accession>
<reference evidence="2 3" key="1">
    <citation type="submission" date="2019-08" db="EMBL/GenBank/DDBJ databases">
        <title>Calorimonas adulescens gen. nov., sp. nov., an anaerobic thermophilic bacterium from Sakhalin hot spring.</title>
        <authorList>
            <person name="Khomyakova M.A."/>
            <person name="Merkel A.Y."/>
            <person name="Novikov A."/>
            <person name="Bonch-Osmolovskaya E.A."/>
            <person name="Slobodkin A.I."/>
        </authorList>
    </citation>
    <scope>NUCLEOTIDE SEQUENCE [LARGE SCALE GENOMIC DNA]</scope>
    <source>
        <strain evidence="2 3">A05MB</strain>
    </source>
</reference>
<dbReference type="EMBL" id="VTPS01000002">
    <property type="protein sequence ID" value="TZE83162.1"/>
    <property type="molecule type" value="Genomic_DNA"/>
</dbReference>
<evidence type="ECO:0000313" key="3">
    <source>
        <dbReference type="Proteomes" id="UP000322976"/>
    </source>
</evidence>
<proteinExistence type="predicted"/>
<name>A0A5D8QF85_9THEO</name>
<dbReference type="RefSeq" id="WP_149544353.1">
    <property type="nucleotide sequence ID" value="NZ_VTPS01000002.1"/>
</dbReference>